<evidence type="ECO:0000256" key="3">
    <source>
        <dbReference type="ARBA" id="ARBA00022679"/>
    </source>
</evidence>
<gene>
    <name evidence="5" type="ORF">HPB48_005057</name>
</gene>
<comment type="caution">
    <text evidence="5">The sequence shown here is derived from an EMBL/GenBank/DDBJ whole genome shotgun (WGS) entry which is preliminary data.</text>
</comment>
<dbReference type="GO" id="GO:0003677">
    <property type="term" value="F:DNA binding"/>
    <property type="evidence" value="ECO:0007669"/>
    <property type="project" value="TreeGrafter"/>
</dbReference>
<dbReference type="Gene3D" id="3.90.120.10">
    <property type="entry name" value="DNA Methylase, subunit A, domain 2"/>
    <property type="match status" value="1"/>
</dbReference>
<evidence type="ECO:0000256" key="2">
    <source>
        <dbReference type="ARBA" id="ARBA00022603"/>
    </source>
</evidence>
<evidence type="ECO:0000256" key="1">
    <source>
        <dbReference type="ARBA" id="ARBA00011975"/>
    </source>
</evidence>
<dbReference type="OMA" id="LIYTHEC"/>
<protein>
    <recommendedName>
        <fullName evidence="1">DNA (cytosine-5-)-methyltransferase</fullName>
        <ecNumber evidence="1">2.1.1.37</ecNumber>
    </recommendedName>
</protein>
<keyword evidence="2" id="KW-0489">Methyltransferase</keyword>
<proteinExistence type="predicted"/>
<dbReference type="GO" id="GO:0003886">
    <property type="term" value="F:DNA (cytosine-5-)-methyltransferase activity"/>
    <property type="evidence" value="ECO:0007669"/>
    <property type="project" value="UniProtKB-EC"/>
</dbReference>
<keyword evidence="4" id="KW-0949">S-adenosyl-L-methionine</keyword>
<dbReference type="Proteomes" id="UP000821853">
    <property type="component" value="Chromosome 10"/>
</dbReference>
<dbReference type="GO" id="GO:0044027">
    <property type="term" value="P:negative regulation of gene expression via chromosomal CpG island methylation"/>
    <property type="evidence" value="ECO:0007669"/>
    <property type="project" value="TreeGrafter"/>
</dbReference>
<organism evidence="5 6">
    <name type="scientific">Haemaphysalis longicornis</name>
    <name type="common">Bush tick</name>
    <dbReference type="NCBI Taxonomy" id="44386"/>
    <lineage>
        <taxon>Eukaryota</taxon>
        <taxon>Metazoa</taxon>
        <taxon>Ecdysozoa</taxon>
        <taxon>Arthropoda</taxon>
        <taxon>Chelicerata</taxon>
        <taxon>Arachnida</taxon>
        <taxon>Acari</taxon>
        <taxon>Parasitiformes</taxon>
        <taxon>Ixodida</taxon>
        <taxon>Ixodoidea</taxon>
        <taxon>Ixodidae</taxon>
        <taxon>Haemaphysalinae</taxon>
        <taxon>Haemaphysalis</taxon>
    </lineage>
</organism>
<dbReference type="PANTHER" id="PTHR10629">
    <property type="entry name" value="CYTOSINE-SPECIFIC METHYLTRANSFERASE"/>
    <property type="match status" value="1"/>
</dbReference>
<dbReference type="Pfam" id="PF00145">
    <property type="entry name" value="DNA_methylase"/>
    <property type="match status" value="1"/>
</dbReference>
<dbReference type="EMBL" id="JABSTR010000002">
    <property type="protein sequence ID" value="KAH9363802.1"/>
    <property type="molecule type" value="Genomic_DNA"/>
</dbReference>
<dbReference type="OrthoDB" id="5376140at2759"/>
<dbReference type="GO" id="GO:0005634">
    <property type="term" value="C:nucleus"/>
    <property type="evidence" value="ECO:0007669"/>
    <property type="project" value="TreeGrafter"/>
</dbReference>
<dbReference type="GO" id="GO:0032259">
    <property type="term" value="P:methylation"/>
    <property type="evidence" value="ECO:0007669"/>
    <property type="project" value="UniProtKB-KW"/>
</dbReference>
<evidence type="ECO:0000313" key="6">
    <source>
        <dbReference type="Proteomes" id="UP000821853"/>
    </source>
</evidence>
<reference evidence="5 6" key="1">
    <citation type="journal article" date="2020" name="Cell">
        <title>Large-Scale Comparative Analyses of Tick Genomes Elucidate Their Genetic Diversity and Vector Capacities.</title>
        <authorList>
            <consortium name="Tick Genome and Microbiome Consortium (TIGMIC)"/>
            <person name="Jia N."/>
            <person name="Wang J."/>
            <person name="Shi W."/>
            <person name="Du L."/>
            <person name="Sun Y."/>
            <person name="Zhan W."/>
            <person name="Jiang J.F."/>
            <person name="Wang Q."/>
            <person name="Zhang B."/>
            <person name="Ji P."/>
            <person name="Bell-Sakyi L."/>
            <person name="Cui X.M."/>
            <person name="Yuan T.T."/>
            <person name="Jiang B.G."/>
            <person name="Yang W.F."/>
            <person name="Lam T.T."/>
            <person name="Chang Q.C."/>
            <person name="Ding S.J."/>
            <person name="Wang X.J."/>
            <person name="Zhu J.G."/>
            <person name="Ruan X.D."/>
            <person name="Zhao L."/>
            <person name="Wei J.T."/>
            <person name="Ye R.Z."/>
            <person name="Que T.C."/>
            <person name="Du C.H."/>
            <person name="Zhou Y.H."/>
            <person name="Cheng J.X."/>
            <person name="Dai P.F."/>
            <person name="Guo W.B."/>
            <person name="Han X.H."/>
            <person name="Huang E.J."/>
            <person name="Li L.F."/>
            <person name="Wei W."/>
            <person name="Gao Y.C."/>
            <person name="Liu J.Z."/>
            <person name="Shao H.Z."/>
            <person name="Wang X."/>
            <person name="Wang C.C."/>
            <person name="Yang T.C."/>
            <person name="Huo Q.B."/>
            <person name="Li W."/>
            <person name="Chen H.Y."/>
            <person name="Chen S.E."/>
            <person name="Zhou L.G."/>
            <person name="Ni X.B."/>
            <person name="Tian J.H."/>
            <person name="Sheng Y."/>
            <person name="Liu T."/>
            <person name="Pan Y.S."/>
            <person name="Xia L.Y."/>
            <person name="Li J."/>
            <person name="Zhao F."/>
            <person name="Cao W.C."/>
        </authorList>
    </citation>
    <scope>NUCLEOTIDE SEQUENCE [LARGE SCALE GENOMIC DNA]</scope>
    <source>
        <strain evidence="5">HaeL-2018</strain>
    </source>
</reference>
<accession>A0A9J6FL40</accession>
<dbReference type="FunFam" id="3.90.120.10:FF:000001">
    <property type="entry name" value="DNA (cytosine-5)-methyltransferase"/>
    <property type="match status" value="1"/>
</dbReference>
<name>A0A9J6FL40_HAELO</name>
<dbReference type="InterPro" id="IPR029063">
    <property type="entry name" value="SAM-dependent_MTases_sf"/>
</dbReference>
<keyword evidence="3" id="KW-0808">Transferase</keyword>
<dbReference type="PANTHER" id="PTHR10629:SF52">
    <property type="entry name" value="DNA (CYTOSINE-5)-METHYLTRANSFERASE 1"/>
    <property type="match status" value="1"/>
</dbReference>
<dbReference type="InterPro" id="IPR050390">
    <property type="entry name" value="C5-Methyltransferase"/>
</dbReference>
<keyword evidence="6" id="KW-1185">Reference proteome</keyword>
<dbReference type="SUPFAM" id="SSF53335">
    <property type="entry name" value="S-adenosyl-L-methionine-dependent methyltransferases"/>
    <property type="match status" value="1"/>
</dbReference>
<dbReference type="VEuPathDB" id="VectorBase:HLOH_062605"/>
<dbReference type="AlphaFoldDB" id="A0A9J6FL40"/>
<evidence type="ECO:0000256" key="4">
    <source>
        <dbReference type="ARBA" id="ARBA00022691"/>
    </source>
</evidence>
<sequence>MSTSAAPYCRTTLRDAIGDLQLGAAYTARLPDFAAYLKRYCEVDTDCYKKMTPLSQARIVAVPKEPGADWRDLPNREVELSDGTTAFRLIYTHECLAAVGTGNRQRGVCCCAENEKGQCDPLYRQENTLIPWSLVHTGHRSNQWSGVYGRLQWDGYLHGVVVNPEPLSKEGPVIHPEEDRVISVRECARIQGYPDDFVFVGPLMEQYKMIAVSVPPTLAMALGREIIKAQL</sequence>
<dbReference type="InterPro" id="IPR001525">
    <property type="entry name" value="C5_MeTfrase"/>
</dbReference>
<evidence type="ECO:0000313" key="5">
    <source>
        <dbReference type="EMBL" id="KAH9363802.1"/>
    </source>
</evidence>
<dbReference type="EC" id="2.1.1.37" evidence="1"/>